<comment type="caution">
    <text evidence="7">The sequence shown here is derived from an EMBL/GenBank/DDBJ whole genome shotgun (WGS) entry which is preliminary data.</text>
</comment>
<dbReference type="InterPro" id="IPR050416">
    <property type="entry name" value="FAD-linked_Oxidoreductase"/>
</dbReference>
<feature type="domain" description="FAD-binding PCMH-type" evidence="6">
    <location>
        <begin position="57"/>
        <end position="227"/>
    </location>
</feature>
<dbReference type="GO" id="GO:0071949">
    <property type="term" value="F:FAD binding"/>
    <property type="evidence" value="ECO:0007669"/>
    <property type="project" value="InterPro"/>
</dbReference>
<dbReference type="Gene3D" id="3.30.465.10">
    <property type="match status" value="1"/>
</dbReference>
<evidence type="ECO:0000313" key="8">
    <source>
        <dbReference type="Proteomes" id="UP000283269"/>
    </source>
</evidence>
<dbReference type="GO" id="GO:0016491">
    <property type="term" value="F:oxidoreductase activity"/>
    <property type="evidence" value="ECO:0007669"/>
    <property type="project" value="UniProtKB-KW"/>
</dbReference>
<keyword evidence="8" id="KW-1185">Reference proteome</keyword>
<evidence type="ECO:0000256" key="4">
    <source>
        <dbReference type="ARBA" id="ARBA00023002"/>
    </source>
</evidence>
<dbReference type="PROSITE" id="PS51387">
    <property type="entry name" value="FAD_PCMH"/>
    <property type="match status" value="1"/>
</dbReference>
<dbReference type="InterPro" id="IPR036318">
    <property type="entry name" value="FAD-bd_PCMH-like_sf"/>
</dbReference>
<evidence type="ECO:0000256" key="2">
    <source>
        <dbReference type="ARBA" id="ARBA00022630"/>
    </source>
</evidence>
<proteinExistence type="inferred from homology"/>
<comment type="similarity">
    <text evidence="1">Belongs to the oxygen-dependent FAD-linked oxidoreductase family.</text>
</comment>
<dbReference type="AlphaFoldDB" id="A0A409XBP6"/>
<organism evidence="7 8">
    <name type="scientific">Psilocybe cyanescens</name>
    <dbReference type="NCBI Taxonomy" id="93625"/>
    <lineage>
        <taxon>Eukaryota</taxon>
        <taxon>Fungi</taxon>
        <taxon>Dikarya</taxon>
        <taxon>Basidiomycota</taxon>
        <taxon>Agaricomycotina</taxon>
        <taxon>Agaricomycetes</taxon>
        <taxon>Agaricomycetidae</taxon>
        <taxon>Agaricales</taxon>
        <taxon>Agaricineae</taxon>
        <taxon>Strophariaceae</taxon>
        <taxon>Psilocybe</taxon>
    </lineage>
</organism>
<evidence type="ECO:0000259" key="6">
    <source>
        <dbReference type="PROSITE" id="PS51387"/>
    </source>
</evidence>
<name>A0A409XBP6_PSICY</name>
<dbReference type="OrthoDB" id="2151789at2759"/>
<protein>
    <recommendedName>
        <fullName evidence="6">FAD-binding PCMH-type domain-containing protein</fullName>
    </recommendedName>
</protein>
<feature type="signal peptide" evidence="5">
    <location>
        <begin position="1"/>
        <end position="20"/>
    </location>
</feature>
<dbReference type="STRING" id="93625.A0A409XBP6"/>
<evidence type="ECO:0000313" key="7">
    <source>
        <dbReference type="EMBL" id="PPQ88209.1"/>
    </source>
</evidence>
<dbReference type="InterPro" id="IPR016166">
    <property type="entry name" value="FAD-bd_PCMH"/>
</dbReference>
<dbReference type="InterPro" id="IPR016169">
    <property type="entry name" value="FAD-bd_PCMH_sub2"/>
</dbReference>
<gene>
    <name evidence="7" type="ORF">CVT25_005174</name>
</gene>
<reference evidence="7 8" key="1">
    <citation type="journal article" date="2018" name="Evol. Lett.">
        <title>Horizontal gene cluster transfer increased hallucinogenic mushroom diversity.</title>
        <authorList>
            <person name="Reynolds H.T."/>
            <person name="Vijayakumar V."/>
            <person name="Gluck-Thaler E."/>
            <person name="Korotkin H.B."/>
            <person name="Matheny P.B."/>
            <person name="Slot J.C."/>
        </authorList>
    </citation>
    <scope>NUCLEOTIDE SEQUENCE [LARGE SCALE GENOMIC DNA]</scope>
    <source>
        <strain evidence="7 8">2631</strain>
    </source>
</reference>
<dbReference type="PANTHER" id="PTHR42973">
    <property type="entry name" value="BINDING OXIDOREDUCTASE, PUTATIVE (AFU_ORTHOLOGUE AFUA_1G17690)-RELATED"/>
    <property type="match status" value="1"/>
</dbReference>
<dbReference type="InParanoid" id="A0A409XBP6"/>
<evidence type="ECO:0000256" key="1">
    <source>
        <dbReference type="ARBA" id="ARBA00005466"/>
    </source>
</evidence>
<keyword evidence="2" id="KW-0285">Flavoprotein</keyword>
<evidence type="ECO:0000256" key="5">
    <source>
        <dbReference type="SAM" id="SignalP"/>
    </source>
</evidence>
<keyword evidence="5" id="KW-0732">Signal</keyword>
<evidence type="ECO:0000256" key="3">
    <source>
        <dbReference type="ARBA" id="ARBA00022827"/>
    </source>
</evidence>
<dbReference type="EMBL" id="NHYD01002137">
    <property type="protein sequence ID" value="PPQ88209.1"/>
    <property type="molecule type" value="Genomic_DNA"/>
</dbReference>
<feature type="chain" id="PRO_5019554377" description="FAD-binding PCMH-type domain-containing protein" evidence="5">
    <location>
        <begin position="21"/>
        <end position="475"/>
    </location>
</feature>
<dbReference type="SUPFAM" id="SSF56176">
    <property type="entry name" value="FAD-binding/transporter-associated domain-like"/>
    <property type="match status" value="1"/>
</dbReference>
<dbReference type="Proteomes" id="UP000283269">
    <property type="component" value="Unassembled WGS sequence"/>
</dbReference>
<accession>A0A409XBP6</accession>
<sequence>MTVLSWKTFLVSVCLPLVIGTAVTPPSINGILPDAVCIQISKAISSASELTYTTTGDPLYDKGIFHYAISSTQNATCVVEAGSPVDVGKIVKGGGHIANQGFSSTTGVQISMFRFSEVNYHPASQTVDIGPGLIWDNVYAALQPLGVTAIGGRVTGVGVAGYTLGYSYKTNQFGLAVDNVLSYQLVKPDGSVVTVTKASDPQLFFGLKGGHNNFGIVTRFTVRAFPQTQVWGGTIVSDASTVDAVTAATLAFQTNTDPKAAAIVGFSWNPTNSQLTALSFLFYDAPTPPPGIFDGFLAIQSPISSDISTRDYLNLIQSAPLNATQGTRYSATRVNLWLIIEMKFWGQALANKSEISVAYLAELFLPNIYSHNSDQTAYPPVRNIPFKPFMLDYNWNSAEFDDDWHNAAVASSAHIRNVAVAQGQKDVLRSPVYPNYALAGTPLKDMFGDNLPALRALKARVDPGNVMGLTGGWKF</sequence>
<dbReference type="Pfam" id="PF01565">
    <property type="entry name" value="FAD_binding_4"/>
    <property type="match status" value="1"/>
</dbReference>
<dbReference type="PANTHER" id="PTHR42973:SF13">
    <property type="entry name" value="FAD-BINDING PCMH-TYPE DOMAIN-CONTAINING PROTEIN"/>
    <property type="match status" value="1"/>
</dbReference>
<dbReference type="InterPro" id="IPR006094">
    <property type="entry name" value="Oxid_FAD_bind_N"/>
</dbReference>
<keyword evidence="4" id="KW-0560">Oxidoreductase</keyword>
<keyword evidence="3" id="KW-0274">FAD</keyword>